<dbReference type="Proteomes" id="UP000642809">
    <property type="component" value="Unassembled WGS sequence"/>
</dbReference>
<dbReference type="SUPFAM" id="SSF56935">
    <property type="entry name" value="Porins"/>
    <property type="match status" value="1"/>
</dbReference>
<reference evidence="13" key="1">
    <citation type="journal article" date="2014" name="Int. J. Syst. Evol. Microbiol.">
        <title>Complete genome sequence of Corynebacterium casei LMG S-19264T (=DSM 44701T), isolated from a smear-ripened cheese.</title>
        <authorList>
            <consortium name="US DOE Joint Genome Institute (JGI-PGF)"/>
            <person name="Walter F."/>
            <person name="Albersmeier A."/>
            <person name="Kalinowski J."/>
            <person name="Ruckert C."/>
        </authorList>
    </citation>
    <scope>NUCLEOTIDE SEQUENCE</scope>
    <source>
        <strain evidence="13">KCTC 23224</strain>
    </source>
</reference>
<evidence type="ECO:0000313" key="14">
    <source>
        <dbReference type="Proteomes" id="UP000642809"/>
    </source>
</evidence>
<evidence type="ECO:0000256" key="4">
    <source>
        <dbReference type="ARBA" id="ARBA00022496"/>
    </source>
</evidence>
<comment type="subcellular location">
    <subcellularLocation>
        <location evidence="1 11">Cell outer membrane</location>
        <topology evidence="1 11">Multi-pass membrane protein</topology>
    </subcellularLocation>
</comment>
<accession>A0A8J3D080</accession>
<sequence>MITTQAFLFQQLELDWTSKLRMTIGLSENFSRYDINRSIDASTNDPSSNVRRFNPLIIPRVALVYRVNENSGIHGSISSGFSPPTIAEVRTNEGSINLDLEAERGVNYEVGYRTQWGIFNVDVTAFYFQLDQTITTFTNEQGVVLFRNAGATDQRGLEASLDYVPFRNQNTWIREIRLNHAYTGHYFEFARYESRGIDFSGNQLTGVAPHTLVNLLDIRSKSGIYLNFTHQFVDEIPLNDANTVFQESYHLVGSRIGWRNTFKGRWDVEVYGGADNLLDETYSLGNDLNAFANRFYQPAPGRNFYGGLKVGFRY</sequence>
<keyword evidence="4" id="KW-0410">Iron transport</keyword>
<evidence type="ECO:0000256" key="3">
    <source>
        <dbReference type="ARBA" id="ARBA00022452"/>
    </source>
</evidence>
<dbReference type="Gene3D" id="2.40.170.20">
    <property type="entry name" value="TonB-dependent receptor, beta-barrel domain"/>
    <property type="match status" value="1"/>
</dbReference>
<evidence type="ECO:0000256" key="10">
    <source>
        <dbReference type="ARBA" id="ARBA00023237"/>
    </source>
</evidence>
<evidence type="ECO:0000313" key="13">
    <source>
        <dbReference type="EMBL" id="GHB46941.1"/>
    </source>
</evidence>
<dbReference type="PANTHER" id="PTHR32552">
    <property type="entry name" value="FERRICHROME IRON RECEPTOR-RELATED"/>
    <property type="match status" value="1"/>
</dbReference>
<evidence type="ECO:0000256" key="5">
    <source>
        <dbReference type="ARBA" id="ARBA00022692"/>
    </source>
</evidence>
<keyword evidence="10 11" id="KW-0998">Cell outer membrane</keyword>
<evidence type="ECO:0000256" key="8">
    <source>
        <dbReference type="ARBA" id="ARBA00023077"/>
    </source>
</evidence>
<keyword evidence="2 11" id="KW-0813">Transport</keyword>
<evidence type="ECO:0000256" key="7">
    <source>
        <dbReference type="ARBA" id="ARBA00023065"/>
    </source>
</evidence>
<protein>
    <recommendedName>
        <fullName evidence="12">TonB-dependent receptor-like beta-barrel domain-containing protein</fullName>
    </recommendedName>
</protein>
<keyword evidence="9 11" id="KW-0472">Membrane</keyword>
<evidence type="ECO:0000256" key="6">
    <source>
        <dbReference type="ARBA" id="ARBA00023004"/>
    </source>
</evidence>
<dbReference type="GO" id="GO:0009279">
    <property type="term" value="C:cell outer membrane"/>
    <property type="evidence" value="ECO:0007669"/>
    <property type="project" value="UniProtKB-SubCell"/>
</dbReference>
<dbReference type="PANTHER" id="PTHR32552:SF81">
    <property type="entry name" value="TONB-DEPENDENT OUTER MEMBRANE RECEPTOR"/>
    <property type="match status" value="1"/>
</dbReference>
<keyword evidence="7" id="KW-0406">Ion transport</keyword>
<dbReference type="EMBL" id="BMYF01000020">
    <property type="protein sequence ID" value="GHB46941.1"/>
    <property type="molecule type" value="Genomic_DNA"/>
</dbReference>
<evidence type="ECO:0000256" key="9">
    <source>
        <dbReference type="ARBA" id="ARBA00023136"/>
    </source>
</evidence>
<evidence type="ECO:0000256" key="11">
    <source>
        <dbReference type="PROSITE-ProRule" id="PRU01360"/>
    </source>
</evidence>
<dbReference type="PROSITE" id="PS52016">
    <property type="entry name" value="TONB_DEPENDENT_REC_3"/>
    <property type="match status" value="1"/>
</dbReference>
<keyword evidence="14" id="KW-1185">Reference proteome</keyword>
<keyword evidence="5 11" id="KW-0812">Transmembrane</keyword>
<gene>
    <name evidence="13" type="ORF">GCM10008106_29810</name>
</gene>
<name>A0A8J3D080_9BACT</name>
<dbReference type="Pfam" id="PF00593">
    <property type="entry name" value="TonB_dep_Rec_b-barrel"/>
    <property type="match status" value="1"/>
</dbReference>
<comment type="similarity">
    <text evidence="11">Belongs to the TonB-dependent receptor family.</text>
</comment>
<evidence type="ECO:0000259" key="12">
    <source>
        <dbReference type="Pfam" id="PF00593"/>
    </source>
</evidence>
<keyword evidence="6" id="KW-0408">Iron</keyword>
<proteinExistence type="inferred from homology"/>
<dbReference type="InterPro" id="IPR000531">
    <property type="entry name" value="Beta-barrel_TonB"/>
</dbReference>
<dbReference type="InterPro" id="IPR039426">
    <property type="entry name" value="TonB-dep_rcpt-like"/>
</dbReference>
<reference evidence="13" key="2">
    <citation type="submission" date="2020-09" db="EMBL/GenBank/DDBJ databases">
        <authorList>
            <person name="Sun Q."/>
            <person name="Kim S."/>
        </authorList>
    </citation>
    <scope>NUCLEOTIDE SEQUENCE</scope>
    <source>
        <strain evidence="13">KCTC 23224</strain>
    </source>
</reference>
<feature type="domain" description="TonB-dependent receptor-like beta-barrel" evidence="12">
    <location>
        <begin position="3"/>
        <end position="277"/>
    </location>
</feature>
<dbReference type="InterPro" id="IPR036942">
    <property type="entry name" value="Beta-barrel_TonB_sf"/>
</dbReference>
<dbReference type="AlphaFoldDB" id="A0A8J3D080"/>
<evidence type="ECO:0000256" key="2">
    <source>
        <dbReference type="ARBA" id="ARBA00022448"/>
    </source>
</evidence>
<keyword evidence="8" id="KW-0798">TonB box</keyword>
<evidence type="ECO:0000256" key="1">
    <source>
        <dbReference type="ARBA" id="ARBA00004571"/>
    </source>
</evidence>
<organism evidence="13 14">
    <name type="scientific">Mongoliitalea lutea</name>
    <dbReference type="NCBI Taxonomy" id="849756"/>
    <lineage>
        <taxon>Bacteria</taxon>
        <taxon>Pseudomonadati</taxon>
        <taxon>Bacteroidota</taxon>
        <taxon>Cytophagia</taxon>
        <taxon>Cytophagales</taxon>
        <taxon>Cyclobacteriaceae</taxon>
        <taxon>Mongoliitalea</taxon>
    </lineage>
</organism>
<keyword evidence="3 11" id="KW-1134">Transmembrane beta strand</keyword>
<comment type="caution">
    <text evidence="13">The sequence shown here is derived from an EMBL/GenBank/DDBJ whole genome shotgun (WGS) entry which is preliminary data.</text>
</comment>
<dbReference type="GO" id="GO:0006826">
    <property type="term" value="P:iron ion transport"/>
    <property type="evidence" value="ECO:0007669"/>
    <property type="project" value="UniProtKB-KW"/>
</dbReference>